<protein>
    <submittedName>
        <fullName evidence="1">Uncharacterized protein</fullName>
    </submittedName>
</protein>
<gene>
    <name evidence="1" type="ORF">A2989_02860</name>
</gene>
<dbReference type="Proteomes" id="UP000177080">
    <property type="component" value="Unassembled WGS sequence"/>
</dbReference>
<evidence type="ECO:0000313" key="1">
    <source>
        <dbReference type="EMBL" id="OGD03598.1"/>
    </source>
</evidence>
<organism evidence="1 2">
    <name type="scientific">Candidatus Amesbacteria bacterium RIFCSPLOWO2_01_FULL_48_25</name>
    <dbReference type="NCBI Taxonomy" id="1797259"/>
    <lineage>
        <taxon>Bacteria</taxon>
        <taxon>Candidatus Amesiibacteriota</taxon>
    </lineage>
</organism>
<proteinExistence type="predicted"/>
<sequence length="317" mass="37279">MNSPVRKVSKPNTPILWFDTGFIWSRRNDLNFWQQLSTVILGRKVIVVDTGQFTEIQERYSSKFTMNPESELLLRRYELLVQDYSSTDHNSFLSKQISRAMKACVEQKDEVIYDFYDLFDPLINFLTPFLDIQNRLFKRRWGTPSAFKSLSKSMADDWESLGSQAKSKRISLLKQRELELLGLHEALKKVIESGDQVKMENLVKHHLRNWENASGESSIDSMLGFFKSPYYKTIPYIEIHSWLISDLMTSNKSRKFNRGDYFDVVMISMMYPFADYMVVDNDMRDRIVDKLKFSKRYPEFTCSLIAPGEVDELLRKL</sequence>
<dbReference type="EMBL" id="MEXN01000005">
    <property type="protein sequence ID" value="OGD03598.1"/>
    <property type="molecule type" value="Genomic_DNA"/>
</dbReference>
<dbReference type="STRING" id="1797259.A2989_02860"/>
<comment type="caution">
    <text evidence="1">The sequence shown here is derived from an EMBL/GenBank/DDBJ whole genome shotgun (WGS) entry which is preliminary data.</text>
</comment>
<evidence type="ECO:0000313" key="2">
    <source>
        <dbReference type="Proteomes" id="UP000177080"/>
    </source>
</evidence>
<accession>A0A1F4ZBN8</accession>
<reference evidence="1 2" key="1">
    <citation type="journal article" date="2016" name="Nat. Commun.">
        <title>Thousands of microbial genomes shed light on interconnected biogeochemical processes in an aquifer system.</title>
        <authorList>
            <person name="Anantharaman K."/>
            <person name="Brown C.T."/>
            <person name="Hug L.A."/>
            <person name="Sharon I."/>
            <person name="Castelle C.J."/>
            <person name="Probst A.J."/>
            <person name="Thomas B.C."/>
            <person name="Singh A."/>
            <person name="Wilkins M.J."/>
            <person name="Karaoz U."/>
            <person name="Brodie E.L."/>
            <person name="Williams K.H."/>
            <person name="Hubbard S.S."/>
            <person name="Banfield J.F."/>
        </authorList>
    </citation>
    <scope>NUCLEOTIDE SEQUENCE [LARGE SCALE GENOMIC DNA]</scope>
</reference>
<name>A0A1F4ZBN8_9BACT</name>
<dbReference type="AlphaFoldDB" id="A0A1F4ZBN8"/>